<dbReference type="Proteomes" id="UP001596542">
    <property type="component" value="Unassembled WGS sequence"/>
</dbReference>
<evidence type="ECO:0000313" key="2">
    <source>
        <dbReference type="EMBL" id="MFC7286486.1"/>
    </source>
</evidence>
<dbReference type="EMBL" id="JBHTBU010000001">
    <property type="protein sequence ID" value="MFC7286486.1"/>
    <property type="molecule type" value="Genomic_DNA"/>
</dbReference>
<proteinExistence type="predicted"/>
<dbReference type="RefSeq" id="WP_382269700.1">
    <property type="nucleotide sequence ID" value="NZ_JBHTBU010000001.1"/>
</dbReference>
<name>A0ABW2I686_9BURK</name>
<evidence type="ECO:0000313" key="3">
    <source>
        <dbReference type="Proteomes" id="UP001596542"/>
    </source>
</evidence>
<keyword evidence="3" id="KW-1185">Reference proteome</keyword>
<comment type="caution">
    <text evidence="2">The sequence shown here is derived from an EMBL/GenBank/DDBJ whole genome shotgun (WGS) entry which is preliminary data.</text>
</comment>
<sequence length="96" mass="11172">MTVLLASQDFLYVDLTEELSREESAIWKDTMGELDVLQAPTEDVQYFGRKGHEFPMPFNFGGPKFYEYESGTAMNRAERRRMAREARKKSKKANNI</sequence>
<feature type="compositionally biased region" description="Basic residues" evidence="1">
    <location>
        <begin position="78"/>
        <end position="96"/>
    </location>
</feature>
<reference evidence="3" key="1">
    <citation type="journal article" date="2019" name="Int. J. Syst. Evol. Microbiol.">
        <title>The Global Catalogue of Microorganisms (GCM) 10K type strain sequencing project: providing services to taxonomists for standard genome sequencing and annotation.</title>
        <authorList>
            <consortium name="The Broad Institute Genomics Platform"/>
            <consortium name="The Broad Institute Genome Sequencing Center for Infectious Disease"/>
            <person name="Wu L."/>
            <person name="Ma J."/>
        </authorList>
    </citation>
    <scope>NUCLEOTIDE SEQUENCE [LARGE SCALE GENOMIC DNA]</scope>
    <source>
        <strain evidence="3">KACC 12508</strain>
    </source>
</reference>
<feature type="region of interest" description="Disordered" evidence="1">
    <location>
        <begin position="77"/>
        <end position="96"/>
    </location>
</feature>
<accession>A0ABW2I686</accession>
<gene>
    <name evidence="2" type="ORF">ACFQPC_00415</name>
</gene>
<organism evidence="2 3">
    <name type="scientific">Herminiimonas glaciei</name>
    <dbReference type="NCBI Taxonomy" id="523788"/>
    <lineage>
        <taxon>Bacteria</taxon>
        <taxon>Pseudomonadati</taxon>
        <taxon>Pseudomonadota</taxon>
        <taxon>Betaproteobacteria</taxon>
        <taxon>Burkholderiales</taxon>
        <taxon>Oxalobacteraceae</taxon>
        <taxon>Herminiimonas</taxon>
    </lineage>
</organism>
<evidence type="ECO:0000256" key="1">
    <source>
        <dbReference type="SAM" id="MobiDB-lite"/>
    </source>
</evidence>
<protein>
    <submittedName>
        <fullName evidence="2">Uncharacterized protein</fullName>
    </submittedName>
</protein>